<name>A0ABD2WK61_9HYME</name>
<dbReference type="EMBL" id="JBJJXI010000097">
    <property type="protein sequence ID" value="KAL3393436.1"/>
    <property type="molecule type" value="Genomic_DNA"/>
</dbReference>
<comment type="caution">
    <text evidence="1">The sequence shown here is derived from an EMBL/GenBank/DDBJ whole genome shotgun (WGS) entry which is preliminary data.</text>
</comment>
<keyword evidence="2" id="KW-1185">Reference proteome</keyword>
<proteinExistence type="predicted"/>
<evidence type="ECO:0000313" key="1">
    <source>
        <dbReference type="EMBL" id="KAL3393436.1"/>
    </source>
</evidence>
<evidence type="ECO:0000313" key="2">
    <source>
        <dbReference type="Proteomes" id="UP001627154"/>
    </source>
</evidence>
<dbReference type="AlphaFoldDB" id="A0ABD2WK61"/>
<organism evidence="1 2">
    <name type="scientific">Trichogramma kaykai</name>
    <dbReference type="NCBI Taxonomy" id="54128"/>
    <lineage>
        <taxon>Eukaryota</taxon>
        <taxon>Metazoa</taxon>
        <taxon>Ecdysozoa</taxon>
        <taxon>Arthropoda</taxon>
        <taxon>Hexapoda</taxon>
        <taxon>Insecta</taxon>
        <taxon>Pterygota</taxon>
        <taxon>Neoptera</taxon>
        <taxon>Endopterygota</taxon>
        <taxon>Hymenoptera</taxon>
        <taxon>Apocrita</taxon>
        <taxon>Proctotrupomorpha</taxon>
        <taxon>Chalcidoidea</taxon>
        <taxon>Trichogrammatidae</taxon>
        <taxon>Trichogramma</taxon>
    </lineage>
</organism>
<accession>A0ABD2WK61</accession>
<reference evidence="1 2" key="1">
    <citation type="journal article" date="2024" name="bioRxiv">
        <title>A reference genome for Trichogramma kaykai: A tiny desert-dwelling parasitoid wasp with competing sex-ratio distorters.</title>
        <authorList>
            <person name="Culotta J."/>
            <person name="Lindsey A.R."/>
        </authorList>
    </citation>
    <scope>NUCLEOTIDE SEQUENCE [LARGE SCALE GENOMIC DNA]</scope>
    <source>
        <strain evidence="1 2">KSX58</strain>
    </source>
</reference>
<protein>
    <submittedName>
        <fullName evidence="1">Uncharacterized protein</fullName>
    </submittedName>
</protein>
<gene>
    <name evidence="1" type="ORF">TKK_012117</name>
</gene>
<sequence>MFVWSGRGESRTGLDQEDHISRGTAQPAVAYINDCLFRLPSNAETVILPVTIGRCNAGAITNYINKLDFLKLILFNFIYFSKLQKTHNDLIRAITIWC</sequence>
<dbReference type="Proteomes" id="UP001627154">
    <property type="component" value="Unassembled WGS sequence"/>
</dbReference>